<gene>
    <name evidence="1" type="ORF">MJO28_007808</name>
</gene>
<dbReference type="Proteomes" id="UP001060170">
    <property type="component" value="Chromosome 7"/>
</dbReference>
<evidence type="ECO:0000313" key="2">
    <source>
        <dbReference type="Proteomes" id="UP001060170"/>
    </source>
</evidence>
<organism evidence="1 2">
    <name type="scientific">Puccinia striiformis f. sp. tritici</name>
    <dbReference type="NCBI Taxonomy" id="168172"/>
    <lineage>
        <taxon>Eukaryota</taxon>
        <taxon>Fungi</taxon>
        <taxon>Dikarya</taxon>
        <taxon>Basidiomycota</taxon>
        <taxon>Pucciniomycotina</taxon>
        <taxon>Pucciniomycetes</taxon>
        <taxon>Pucciniales</taxon>
        <taxon>Pucciniaceae</taxon>
        <taxon>Puccinia</taxon>
    </lineage>
</organism>
<comment type="caution">
    <text evidence="1">The sequence shown here is derived from an EMBL/GenBank/DDBJ whole genome shotgun (WGS) entry which is preliminary data.</text>
</comment>
<sequence length="80" mass="8956">MCAVDDDRLPDEGVVMRNRDGTGDCDSGGIRHLPQPIKKSRVEKESSPPTEKTAESWSGFPNKIPNFLRQRGVHTRAGWH</sequence>
<keyword evidence="2" id="KW-1185">Reference proteome</keyword>
<proteinExistence type="predicted"/>
<evidence type="ECO:0000313" key="1">
    <source>
        <dbReference type="EMBL" id="KAI7952124.1"/>
    </source>
</evidence>
<reference evidence="2" key="2">
    <citation type="journal article" date="2018" name="Mol. Plant Microbe Interact.">
        <title>Genome sequence resources for the wheat stripe rust pathogen (Puccinia striiformis f. sp. tritici) and the barley stripe rust pathogen (Puccinia striiformis f. sp. hordei).</title>
        <authorList>
            <person name="Xia C."/>
            <person name="Wang M."/>
            <person name="Yin C."/>
            <person name="Cornejo O.E."/>
            <person name="Hulbert S.H."/>
            <person name="Chen X."/>
        </authorList>
    </citation>
    <scope>NUCLEOTIDE SEQUENCE [LARGE SCALE GENOMIC DNA]</scope>
    <source>
        <strain evidence="2">93-210</strain>
    </source>
</reference>
<dbReference type="EMBL" id="CM045871">
    <property type="protein sequence ID" value="KAI7952124.1"/>
    <property type="molecule type" value="Genomic_DNA"/>
</dbReference>
<protein>
    <submittedName>
        <fullName evidence="1">Uncharacterized protein</fullName>
    </submittedName>
</protein>
<reference evidence="2" key="1">
    <citation type="journal article" date="2018" name="BMC Genomics">
        <title>Genomic insights into host adaptation between the wheat stripe rust pathogen (Puccinia striiformis f. sp. tritici) and the barley stripe rust pathogen (Puccinia striiformis f. sp. hordei).</title>
        <authorList>
            <person name="Xia C."/>
            <person name="Wang M."/>
            <person name="Yin C."/>
            <person name="Cornejo O.E."/>
            <person name="Hulbert S.H."/>
            <person name="Chen X."/>
        </authorList>
    </citation>
    <scope>NUCLEOTIDE SEQUENCE [LARGE SCALE GENOMIC DNA]</scope>
    <source>
        <strain evidence="2">93-210</strain>
    </source>
</reference>
<accession>A0ACC0EHA3</accession>
<name>A0ACC0EHA3_9BASI</name>
<reference evidence="1 2" key="3">
    <citation type="journal article" date="2022" name="Microbiol. Spectr.">
        <title>Folding features and dynamics of 3D genome architecture in plant fungal pathogens.</title>
        <authorList>
            <person name="Xia C."/>
        </authorList>
    </citation>
    <scope>NUCLEOTIDE SEQUENCE [LARGE SCALE GENOMIC DNA]</scope>
    <source>
        <strain evidence="1 2">93-210</strain>
    </source>
</reference>